<dbReference type="OrthoDB" id="9801455at2"/>
<evidence type="ECO:0000313" key="10">
    <source>
        <dbReference type="EMBL" id="MVB08035.1"/>
    </source>
</evidence>
<keyword evidence="2 6" id="KW-0378">Hydrolase</keyword>
<keyword evidence="7" id="KW-0732">Signal</keyword>
<keyword evidence="3 6" id="KW-0326">Glycosidase</keyword>
<dbReference type="InterPro" id="IPR006710">
    <property type="entry name" value="Glyco_hydro_43"/>
</dbReference>
<dbReference type="GO" id="GO:0004553">
    <property type="term" value="F:hydrolase activity, hydrolyzing O-glycosyl compounds"/>
    <property type="evidence" value="ECO:0007669"/>
    <property type="project" value="InterPro"/>
</dbReference>
<dbReference type="InterPro" id="IPR023296">
    <property type="entry name" value="Glyco_hydro_beta-prop_sf"/>
</dbReference>
<feature type="active site" description="Proton acceptor" evidence="4">
    <location>
        <position position="56"/>
    </location>
</feature>
<dbReference type="PANTHER" id="PTHR42812">
    <property type="entry name" value="BETA-XYLOSIDASE"/>
    <property type="match status" value="1"/>
</dbReference>
<evidence type="ECO:0000256" key="6">
    <source>
        <dbReference type="RuleBase" id="RU361187"/>
    </source>
</evidence>
<accession>A0A7M4D851</accession>
<dbReference type="GO" id="GO:0005975">
    <property type="term" value="P:carbohydrate metabolic process"/>
    <property type="evidence" value="ECO:0007669"/>
    <property type="project" value="InterPro"/>
</dbReference>
<dbReference type="Proteomes" id="UP000462449">
    <property type="component" value="Unassembled WGS sequence"/>
</dbReference>
<dbReference type="PROSITE" id="PS51257">
    <property type="entry name" value="PROKAR_LIPOPROTEIN"/>
    <property type="match status" value="1"/>
</dbReference>
<dbReference type="RefSeq" id="WP_156196379.1">
    <property type="nucleotide sequence ID" value="NZ_QTZN02000033.1"/>
</dbReference>
<evidence type="ECO:0000256" key="2">
    <source>
        <dbReference type="ARBA" id="ARBA00022801"/>
    </source>
</evidence>
<sequence length="545" mass="60242">MKSKLICVLAAVYLLVSACSEPTTAPDYSGVQVTLKSADNGDGTYTNPIIQADYSDPDAIRVGDDFFMTASSFGCAPGLPILHSRDLVNWQLIAYASPKVMPEAHYNKIQHGNGIWAPSLRYHNGIFYIFYGDPDFGIFMLKSEKAEGPWSEPLLIKEAKGWIDSCPFWDEDGQAYLVHGYAGSRAGIKSILAVNRMKPDGTALLDDGILVFDGHDRNGTVEGPKFYKKNGYYYIFAPAGGVSTGWQLVLRSKNITGPYESKVVMSQGKTEINGPHQGAWVSLAGGEDWFLHFQDQEAYGRVVHLQPMNWKDNWPVIGHDANGDGTGEPVITYRKPAVKQTEMISPESMDDEFNGDAPSLLWQWHANPGLDWGKSFPGKGVFRMYCQSSAEGSVNLWDVPSLFLQKWPAVSFEAVAKVKLSLLNEGERFGLIVMGQDYASVVVENKNGELVLNEITCLNARKGSKENYAGDFQPVSSDLFLKVKVEEGGICHFSYSENGLDYKSVGLPFTANTGRWIGSKIGFFAQRKNKINDSGFVDIDRFTMN</sequence>
<dbReference type="InterPro" id="IPR013320">
    <property type="entry name" value="ConA-like_dom_sf"/>
</dbReference>
<evidence type="ECO:0000256" key="3">
    <source>
        <dbReference type="ARBA" id="ARBA00023295"/>
    </source>
</evidence>
<feature type="chain" id="PRO_5029917396" evidence="7">
    <location>
        <begin position="26"/>
        <end position="545"/>
    </location>
</feature>
<evidence type="ECO:0000313" key="11">
    <source>
        <dbReference type="Proteomes" id="UP000285951"/>
    </source>
</evidence>
<feature type="domain" description="Beta-xylosidase C-terminal Concanavalin A-like" evidence="8">
    <location>
        <begin position="351"/>
        <end position="544"/>
    </location>
</feature>
<reference evidence="10 11" key="1">
    <citation type="submission" date="2019-11" db="EMBL/GenBank/DDBJ databases">
        <title>Draft genome sequence of Labilibaculum sp. strain SYP isolated from Black Sea.</title>
        <authorList>
            <person name="Yadav S."/>
            <person name="Villanueva L."/>
        </authorList>
    </citation>
    <scope>NUCLEOTIDE SEQUENCE [LARGE SCALE GENOMIC DNA]</scope>
    <source>
        <strain evidence="10 11">44</strain>
    </source>
</reference>
<dbReference type="InterPro" id="IPR051795">
    <property type="entry name" value="Glycosyl_Hydrlase_43"/>
</dbReference>
<evidence type="ECO:0000256" key="7">
    <source>
        <dbReference type="SAM" id="SignalP"/>
    </source>
</evidence>
<dbReference type="SUPFAM" id="SSF49899">
    <property type="entry name" value="Concanavalin A-like lectins/glucanases"/>
    <property type="match status" value="1"/>
</dbReference>
<proteinExistence type="inferred from homology"/>
<keyword evidence="11" id="KW-1185">Reference proteome</keyword>
<name>A0A7M4D851_9BACT</name>
<gene>
    <name evidence="10" type="ORF">DWB62_013475</name>
    <name evidence="9" type="ORF">GNY23_13475</name>
</gene>
<dbReference type="Gene3D" id="2.60.120.200">
    <property type="match status" value="1"/>
</dbReference>
<dbReference type="AlphaFoldDB" id="A0A7M4D851"/>
<dbReference type="Proteomes" id="UP000285951">
    <property type="component" value="Unassembled WGS sequence"/>
</dbReference>
<evidence type="ECO:0000313" key="12">
    <source>
        <dbReference type="Proteomes" id="UP000462449"/>
    </source>
</evidence>
<dbReference type="CDD" id="cd09001">
    <property type="entry name" value="GH43_FsAxh1-like"/>
    <property type="match status" value="1"/>
</dbReference>
<dbReference type="Pfam" id="PF17851">
    <property type="entry name" value="GH43_C2"/>
    <property type="match status" value="1"/>
</dbReference>
<dbReference type="InterPro" id="IPR041542">
    <property type="entry name" value="GH43_C2"/>
</dbReference>
<feature type="site" description="Important for catalytic activity, responsible for pKa modulation of the active site Glu and correct orientation of both the proton donor and substrate" evidence="5">
    <location>
        <position position="164"/>
    </location>
</feature>
<dbReference type="SUPFAM" id="SSF75005">
    <property type="entry name" value="Arabinanase/levansucrase/invertase"/>
    <property type="match status" value="1"/>
</dbReference>
<evidence type="ECO:0000256" key="4">
    <source>
        <dbReference type="PIRSR" id="PIRSR606710-1"/>
    </source>
</evidence>
<dbReference type="PANTHER" id="PTHR42812:SF12">
    <property type="entry name" value="BETA-XYLOSIDASE-RELATED"/>
    <property type="match status" value="1"/>
</dbReference>
<dbReference type="Gene3D" id="2.115.10.20">
    <property type="entry name" value="Glycosyl hydrolase domain, family 43"/>
    <property type="match status" value="1"/>
</dbReference>
<evidence type="ECO:0000256" key="1">
    <source>
        <dbReference type="ARBA" id="ARBA00009865"/>
    </source>
</evidence>
<comment type="similarity">
    <text evidence="1 6">Belongs to the glycosyl hydrolase 43 family.</text>
</comment>
<evidence type="ECO:0000259" key="8">
    <source>
        <dbReference type="Pfam" id="PF17851"/>
    </source>
</evidence>
<protein>
    <submittedName>
        <fullName evidence="9">Family 43 glycosylhydrolase</fullName>
    </submittedName>
</protein>
<evidence type="ECO:0000313" key="9">
    <source>
        <dbReference type="EMBL" id="MUP38830.1"/>
    </source>
</evidence>
<dbReference type="Pfam" id="PF04616">
    <property type="entry name" value="Glyco_hydro_43"/>
    <property type="match status" value="1"/>
</dbReference>
<comment type="caution">
    <text evidence="9">The sequence shown here is derived from an EMBL/GenBank/DDBJ whole genome shotgun (WGS) entry which is preliminary data.</text>
</comment>
<dbReference type="EMBL" id="WOTW01000033">
    <property type="protein sequence ID" value="MUP38830.1"/>
    <property type="molecule type" value="Genomic_DNA"/>
</dbReference>
<feature type="signal peptide" evidence="7">
    <location>
        <begin position="1"/>
        <end position="25"/>
    </location>
</feature>
<feature type="active site" description="Proton donor" evidence="4">
    <location>
        <position position="222"/>
    </location>
</feature>
<reference evidence="9 12" key="2">
    <citation type="submission" date="2019-12" db="EMBL/GenBank/DDBJ databases">
        <title>Draft genome sequence of Labilibaculum sp. strain 44 isolated from deep waters of Black Sea.</title>
        <authorList>
            <person name="Yadav S."/>
            <person name="Villanueva L."/>
        </authorList>
    </citation>
    <scope>NUCLEOTIDE SEQUENCE [LARGE SCALE GENOMIC DNA]</scope>
    <source>
        <strain evidence="9 12">44</strain>
    </source>
</reference>
<dbReference type="EMBL" id="QTZN02000033">
    <property type="protein sequence ID" value="MVB08035.1"/>
    <property type="molecule type" value="Genomic_DNA"/>
</dbReference>
<evidence type="ECO:0000256" key="5">
    <source>
        <dbReference type="PIRSR" id="PIRSR606710-2"/>
    </source>
</evidence>
<organism evidence="9 12">
    <name type="scientific">Labilibaculum euxinus</name>
    <dbReference type="NCBI Taxonomy" id="2686357"/>
    <lineage>
        <taxon>Bacteria</taxon>
        <taxon>Pseudomonadati</taxon>
        <taxon>Bacteroidota</taxon>
        <taxon>Bacteroidia</taxon>
        <taxon>Marinilabiliales</taxon>
        <taxon>Marinifilaceae</taxon>
        <taxon>Labilibaculum</taxon>
    </lineage>
</organism>